<keyword evidence="6 7" id="KW-0472">Membrane</keyword>
<sequence>MEENKKTTTSVGVIEVPFEPIEVENSTKTKQTIHPDLLDPNKSMWKPIIVFLIPLMLSNILQSLGGVVSTMIIGQGLGETSLAAVSTILPVSFFLISLVIGLGSGSLVLIGQAYGAGKTNELTKTVDTTIKFSFLLGVVMAIIGVVFIDGILQLIGAAPTIRPEASEFGKIIFASLPLVFVYVSYTTILRGTGDAKTPFVFLLISTVLNIVLTPAFTFGWIGLPQMGLTGAAISNVLATLISFIALLFYLKWKKHVLALDRSFFRNLKLNLPILKLLIKIGIPSSVQMIAISLSEVAVIFLVNQHGEQATAAYGAVIQVLNFVQMPMLSLGMAAGVFAAQFVGAQASHRLQSLLRHALGLNYLIGIVLIGVVYLFSNPILYWFLSDSSTVAMAHDVLFAVLWAMMIMGNAMILSSIMRGTGTVVIPTIIIISCIWLVMVPVAAVLSGPLGLLGIWLSYPISDIIMLIVLYVFYRYVWKQKQHGSLFAS</sequence>
<dbReference type="PIRSF" id="PIRSF006603">
    <property type="entry name" value="DinF"/>
    <property type="match status" value="1"/>
</dbReference>
<comment type="caution">
    <text evidence="8">The sequence shown here is derived from an EMBL/GenBank/DDBJ whole genome shotgun (WGS) entry which is preliminary data.</text>
</comment>
<evidence type="ECO:0000313" key="9">
    <source>
        <dbReference type="Proteomes" id="UP000430692"/>
    </source>
</evidence>
<feature type="transmembrane region" description="Helical" evidence="7">
    <location>
        <begin position="48"/>
        <end position="73"/>
    </location>
</feature>
<evidence type="ECO:0000256" key="2">
    <source>
        <dbReference type="ARBA" id="ARBA00022448"/>
    </source>
</evidence>
<keyword evidence="2" id="KW-0813">Transport</keyword>
<dbReference type="PANTHER" id="PTHR43549">
    <property type="entry name" value="MULTIDRUG RESISTANCE PROTEIN YPNP-RELATED"/>
    <property type="match status" value="1"/>
</dbReference>
<organism evidence="8 9">
    <name type="scientific">Shimazuella alba</name>
    <dbReference type="NCBI Taxonomy" id="2690964"/>
    <lineage>
        <taxon>Bacteria</taxon>
        <taxon>Bacillati</taxon>
        <taxon>Bacillota</taxon>
        <taxon>Bacilli</taxon>
        <taxon>Bacillales</taxon>
        <taxon>Thermoactinomycetaceae</taxon>
        <taxon>Shimazuella</taxon>
    </lineage>
</organism>
<dbReference type="InterPro" id="IPR002528">
    <property type="entry name" value="MATE_fam"/>
</dbReference>
<keyword evidence="5 7" id="KW-1133">Transmembrane helix</keyword>
<dbReference type="InterPro" id="IPR052031">
    <property type="entry name" value="Membrane_Transporter-Flippase"/>
</dbReference>
<keyword evidence="9" id="KW-1185">Reference proteome</keyword>
<keyword evidence="3" id="KW-1003">Cell membrane</keyword>
<dbReference type="GO" id="GO:0042910">
    <property type="term" value="F:xenobiotic transmembrane transporter activity"/>
    <property type="evidence" value="ECO:0007669"/>
    <property type="project" value="InterPro"/>
</dbReference>
<reference evidence="8 9" key="1">
    <citation type="submission" date="2019-12" db="EMBL/GenBank/DDBJ databases">
        <title>Whole-genome analyses of novel actinobacteria.</title>
        <authorList>
            <person name="Sahin N."/>
            <person name="Saygin H."/>
        </authorList>
    </citation>
    <scope>NUCLEOTIDE SEQUENCE [LARGE SCALE GENOMIC DNA]</scope>
    <source>
        <strain evidence="8 9">KC615</strain>
    </source>
</reference>
<evidence type="ECO:0000256" key="6">
    <source>
        <dbReference type="ARBA" id="ARBA00023136"/>
    </source>
</evidence>
<feature type="transmembrane region" description="Helical" evidence="7">
    <location>
        <begin position="322"/>
        <end position="342"/>
    </location>
</feature>
<protein>
    <submittedName>
        <fullName evidence="8">MATE family efflux transporter</fullName>
    </submittedName>
</protein>
<evidence type="ECO:0000256" key="3">
    <source>
        <dbReference type="ARBA" id="ARBA00022475"/>
    </source>
</evidence>
<feature type="transmembrane region" description="Helical" evidence="7">
    <location>
        <begin position="452"/>
        <end position="473"/>
    </location>
</feature>
<dbReference type="CDD" id="cd13138">
    <property type="entry name" value="MATE_yoeA_like"/>
    <property type="match status" value="1"/>
</dbReference>
<evidence type="ECO:0000256" key="5">
    <source>
        <dbReference type="ARBA" id="ARBA00022989"/>
    </source>
</evidence>
<feature type="transmembrane region" description="Helical" evidence="7">
    <location>
        <begin position="93"/>
        <end position="111"/>
    </location>
</feature>
<feature type="transmembrane region" description="Helical" evidence="7">
    <location>
        <begin position="396"/>
        <end position="416"/>
    </location>
</feature>
<evidence type="ECO:0000313" key="8">
    <source>
        <dbReference type="EMBL" id="MXQ53791.1"/>
    </source>
</evidence>
<keyword evidence="4 7" id="KW-0812">Transmembrane</keyword>
<evidence type="ECO:0000256" key="7">
    <source>
        <dbReference type="SAM" id="Phobius"/>
    </source>
</evidence>
<dbReference type="InterPro" id="IPR048279">
    <property type="entry name" value="MdtK-like"/>
</dbReference>
<dbReference type="Proteomes" id="UP000430692">
    <property type="component" value="Unassembled WGS sequence"/>
</dbReference>
<dbReference type="NCBIfam" id="TIGR00797">
    <property type="entry name" value="matE"/>
    <property type="match status" value="1"/>
</dbReference>
<evidence type="ECO:0000256" key="1">
    <source>
        <dbReference type="ARBA" id="ARBA00004651"/>
    </source>
</evidence>
<dbReference type="RefSeq" id="WP_160801152.1">
    <property type="nucleotide sequence ID" value="NZ_WUUL01000005.1"/>
</dbReference>
<feature type="transmembrane region" description="Helical" evidence="7">
    <location>
        <begin position="423"/>
        <end position="446"/>
    </location>
</feature>
<feature type="transmembrane region" description="Helical" evidence="7">
    <location>
        <begin position="362"/>
        <end position="384"/>
    </location>
</feature>
<dbReference type="AlphaFoldDB" id="A0A6I4VTG9"/>
<dbReference type="GO" id="GO:0015297">
    <property type="term" value="F:antiporter activity"/>
    <property type="evidence" value="ECO:0007669"/>
    <property type="project" value="InterPro"/>
</dbReference>
<evidence type="ECO:0000256" key="4">
    <source>
        <dbReference type="ARBA" id="ARBA00022692"/>
    </source>
</evidence>
<feature type="transmembrane region" description="Helical" evidence="7">
    <location>
        <begin position="200"/>
        <end position="223"/>
    </location>
</feature>
<feature type="transmembrane region" description="Helical" evidence="7">
    <location>
        <begin position="229"/>
        <end position="252"/>
    </location>
</feature>
<dbReference type="EMBL" id="WUUL01000005">
    <property type="protein sequence ID" value="MXQ53791.1"/>
    <property type="molecule type" value="Genomic_DNA"/>
</dbReference>
<comment type="subcellular location">
    <subcellularLocation>
        <location evidence="1">Cell membrane</location>
        <topology evidence="1">Multi-pass membrane protein</topology>
    </subcellularLocation>
</comment>
<feature type="transmembrane region" description="Helical" evidence="7">
    <location>
        <begin position="273"/>
        <end position="302"/>
    </location>
</feature>
<dbReference type="PANTHER" id="PTHR43549:SF3">
    <property type="entry name" value="MULTIDRUG RESISTANCE PROTEIN YPNP-RELATED"/>
    <property type="match status" value="1"/>
</dbReference>
<accession>A0A6I4VTG9</accession>
<gene>
    <name evidence="8" type="ORF">GSM42_08645</name>
</gene>
<feature type="transmembrane region" description="Helical" evidence="7">
    <location>
        <begin position="132"/>
        <end position="156"/>
    </location>
</feature>
<proteinExistence type="predicted"/>
<name>A0A6I4VTG9_9BACL</name>
<feature type="transmembrane region" description="Helical" evidence="7">
    <location>
        <begin position="168"/>
        <end position="188"/>
    </location>
</feature>
<dbReference type="Pfam" id="PF01554">
    <property type="entry name" value="MatE"/>
    <property type="match status" value="2"/>
</dbReference>
<dbReference type="GO" id="GO:0005886">
    <property type="term" value="C:plasma membrane"/>
    <property type="evidence" value="ECO:0007669"/>
    <property type="project" value="UniProtKB-SubCell"/>
</dbReference>